<organism evidence="1 2">
    <name type="scientific">Penicillium chermesinum</name>
    <dbReference type="NCBI Taxonomy" id="63820"/>
    <lineage>
        <taxon>Eukaryota</taxon>
        <taxon>Fungi</taxon>
        <taxon>Dikarya</taxon>
        <taxon>Ascomycota</taxon>
        <taxon>Pezizomycotina</taxon>
        <taxon>Eurotiomycetes</taxon>
        <taxon>Eurotiomycetidae</taxon>
        <taxon>Eurotiales</taxon>
        <taxon>Aspergillaceae</taxon>
        <taxon>Penicillium</taxon>
    </lineage>
</organism>
<dbReference type="AlphaFoldDB" id="A0A9W9P9E5"/>
<reference evidence="1" key="1">
    <citation type="submission" date="2022-11" db="EMBL/GenBank/DDBJ databases">
        <authorList>
            <person name="Petersen C."/>
        </authorList>
    </citation>
    <scope>NUCLEOTIDE SEQUENCE</scope>
    <source>
        <strain evidence="1">IBT 19713</strain>
    </source>
</reference>
<dbReference type="OrthoDB" id="4364447at2759"/>
<evidence type="ECO:0000313" key="2">
    <source>
        <dbReference type="Proteomes" id="UP001150941"/>
    </source>
</evidence>
<gene>
    <name evidence="1" type="ORF">N7468_003627</name>
</gene>
<sequence length="129" mass="14687">MNGLQPWQLEAPIRILWNHTNTPKGTEDSGTPLDISRAQATVDPKGLSPLGIPGPRDEAVKEYGEWQVWQVTHDTRKTAFRQVCEVMLENSLDLEQVYKGQGPDLFIAKRIKMGIARCFVEDIRRWVEA</sequence>
<evidence type="ECO:0000313" key="1">
    <source>
        <dbReference type="EMBL" id="KAJ5239008.1"/>
    </source>
</evidence>
<name>A0A9W9P9E5_9EURO</name>
<comment type="caution">
    <text evidence="1">The sequence shown here is derived from an EMBL/GenBank/DDBJ whole genome shotgun (WGS) entry which is preliminary data.</text>
</comment>
<dbReference type="Proteomes" id="UP001150941">
    <property type="component" value="Unassembled WGS sequence"/>
</dbReference>
<keyword evidence="2" id="KW-1185">Reference proteome</keyword>
<reference evidence="1" key="2">
    <citation type="journal article" date="2023" name="IMA Fungus">
        <title>Comparative genomic study of the Penicillium genus elucidates a diverse pangenome and 15 lateral gene transfer events.</title>
        <authorList>
            <person name="Petersen C."/>
            <person name="Sorensen T."/>
            <person name="Nielsen M.R."/>
            <person name="Sondergaard T.E."/>
            <person name="Sorensen J.L."/>
            <person name="Fitzpatrick D.A."/>
            <person name="Frisvad J.C."/>
            <person name="Nielsen K.L."/>
        </authorList>
    </citation>
    <scope>NUCLEOTIDE SEQUENCE</scope>
    <source>
        <strain evidence="1">IBT 19713</strain>
    </source>
</reference>
<dbReference type="RefSeq" id="XP_058331927.1">
    <property type="nucleotide sequence ID" value="XM_058472924.1"/>
</dbReference>
<accession>A0A9W9P9E5</accession>
<dbReference type="GeneID" id="83200227"/>
<dbReference type="EMBL" id="JAPQKS010000003">
    <property type="protein sequence ID" value="KAJ5239008.1"/>
    <property type="molecule type" value="Genomic_DNA"/>
</dbReference>
<proteinExistence type="predicted"/>
<protein>
    <submittedName>
        <fullName evidence="1">Uncharacterized protein</fullName>
    </submittedName>
</protein>